<dbReference type="Proteomes" id="UP000664417">
    <property type="component" value="Unassembled WGS sequence"/>
</dbReference>
<proteinExistence type="predicted"/>
<keyword evidence="2" id="KW-1185">Reference proteome</keyword>
<name>A0A8J7QNA1_9BACT</name>
<comment type="caution">
    <text evidence="1">The sequence shown here is derived from an EMBL/GenBank/DDBJ whole genome shotgun (WGS) entry which is preliminary data.</text>
</comment>
<evidence type="ECO:0000313" key="2">
    <source>
        <dbReference type="Proteomes" id="UP000664417"/>
    </source>
</evidence>
<sequence>MSSKKTLTLREVQYLIANKPLAIVKLEHSPQNKKLIVKALAGIGTSPNSLETLATVEEFLRERAPKYNLNKNENGAREFLIREIRKHITAEPAKKTGFFSGLVKMVAG</sequence>
<protein>
    <submittedName>
        <fullName evidence="1">Uncharacterized protein</fullName>
    </submittedName>
</protein>
<accession>A0A8J7QNA1</accession>
<organism evidence="1 2">
    <name type="scientific">Acanthopleuribacter pedis</name>
    <dbReference type="NCBI Taxonomy" id="442870"/>
    <lineage>
        <taxon>Bacteria</taxon>
        <taxon>Pseudomonadati</taxon>
        <taxon>Acidobacteriota</taxon>
        <taxon>Holophagae</taxon>
        <taxon>Acanthopleuribacterales</taxon>
        <taxon>Acanthopleuribacteraceae</taxon>
        <taxon>Acanthopleuribacter</taxon>
    </lineage>
</organism>
<evidence type="ECO:0000313" key="1">
    <source>
        <dbReference type="EMBL" id="MBO1322340.1"/>
    </source>
</evidence>
<dbReference type="EMBL" id="JAFREP010000034">
    <property type="protein sequence ID" value="MBO1322340.1"/>
    <property type="molecule type" value="Genomic_DNA"/>
</dbReference>
<reference evidence="1" key="1">
    <citation type="submission" date="2021-03" db="EMBL/GenBank/DDBJ databases">
        <authorList>
            <person name="Wang G."/>
        </authorList>
    </citation>
    <scope>NUCLEOTIDE SEQUENCE</scope>
    <source>
        <strain evidence="1">KCTC 12899</strain>
    </source>
</reference>
<dbReference type="AlphaFoldDB" id="A0A8J7QNA1"/>
<gene>
    <name evidence="1" type="ORF">J3U88_27960</name>
</gene>
<dbReference type="RefSeq" id="WP_207862313.1">
    <property type="nucleotide sequence ID" value="NZ_JAFREP010000034.1"/>
</dbReference>